<evidence type="ECO:0000313" key="3">
    <source>
        <dbReference type="Proteomes" id="UP001302477"/>
    </source>
</evidence>
<dbReference type="RefSeq" id="WP_318952496.1">
    <property type="nucleotide sequence ID" value="NZ_CP137555.1"/>
</dbReference>
<reference evidence="2 3" key="1">
    <citation type="submission" date="2023-10" db="EMBL/GenBank/DDBJ databases">
        <title>Description of Microbulbifer bruguierae sp. nov., isolated from the sediments of mangrove plant Bruguiera sexangula and comparative genomic analyses of the genus Microbulbifer.</title>
        <authorList>
            <person name="Long M."/>
        </authorList>
    </citation>
    <scope>NUCLEOTIDE SEQUENCE [LARGE SCALE GENOMIC DNA]</scope>
    <source>
        <strain evidence="2 3">SPO729</strain>
    </source>
</reference>
<dbReference type="Pfam" id="PF20598">
    <property type="entry name" value="DUF6795"/>
    <property type="match status" value="1"/>
</dbReference>
<evidence type="ECO:0000259" key="1">
    <source>
        <dbReference type="Pfam" id="PF20598"/>
    </source>
</evidence>
<feature type="domain" description="DUF6795" evidence="1">
    <location>
        <begin position="40"/>
        <end position="138"/>
    </location>
</feature>
<protein>
    <submittedName>
        <fullName evidence="2">DUF6795 domain-containing protein</fullName>
    </submittedName>
</protein>
<sequence>MDKMFFKKIFLLIILLPASGYCMAVLDIGKAYTFSGMNLKITHKGNPAANAKVTRIVEWQKEKVDEFTADESGRVTLPEVKERSLSQLLPVQFVAAQVVNVEFQGEEYEIWVNSKMSPGKNSELGGHPLDLECELTREPVAVEDFDTILVTSCHWK</sequence>
<proteinExistence type="predicted"/>
<evidence type="ECO:0000313" key="2">
    <source>
        <dbReference type="EMBL" id="WOX04013.1"/>
    </source>
</evidence>
<gene>
    <name evidence="2" type="ORF">R5R33_09690</name>
</gene>
<organism evidence="2 3">
    <name type="scientific">Microbulbifer pacificus</name>
    <dbReference type="NCBI Taxonomy" id="407164"/>
    <lineage>
        <taxon>Bacteria</taxon>
        <taxon>Pseudomonadati</taxon>
        <taxon>Pseudomonadota</taxon>
        <taxon>Gammaproteobacteria</taxon>
        <taxon>Cellvibrionales</taxon>
        <taxon>Microbulbiferaceae</taxon>
        <taxon>Microbulbifer</taxon>
    </lineage>
</organism>
<dbReference type="EMBL" id="CP137555">
    <property type="protein sequence ID" value="WOX04013.1"/>
    <property type="molecule type" value="Genomic_DNA"/>
</dbReference>
<keyword evidence="3" id="KW-1185">Reference proteome</keyword>
<accession>A0AAU0MUB6</accession>
<dbReference type="InterPro" id="IPR046474">
    <property type="entry name" value="DUF6795"/>
</dbReference>
<name>A0AAU0MUB6_9GAMM</name>
<dbReference type="KEGG" id="mpaf:R5R33_09690"/>
<dbReference type="AlphaFoldDB" id="A0AAU0MUB6"/>
<dbReference type="Proteomes" id="UP001302477">
    <property type="component" value="Chromosome"/>
</dbReference>